<name>A0A951UVL8_9CYAN</name>
<dbReference type="InterPro" id="IPR003660">
    <property type="entry name" value="HAMP_dom"/>
</dbReference>
<dbReference type="GO" id="GO:0005886">
    <property type="term" value="C:plasma membrane"/>
    <property type="evidence" value="ECO:0007669"/>
    <property type="project" value="TreeGrafter"/>
</dbReference>
<feature type="compositionally biased region" description="Pro residues" evidence="12">
    <location>
        <begin position="137"/>
        <end position="147"/>
    </location>
</feature>
<dbReference type="GO" id="GO:0000155">
    <property type="term" value="F:phosphorelay sensor kinase activity"/>
    <property type="evidence" value="ECO:0007669"/>
    <property type="project" value="InterPro"/>
</dbReference>
<dbReference type="InterPro" id="IPR036890">
    <property type="entry name" value="HATPase_C_sf"/>
</dbReference>
<keyword evidence="5" id="KW-0808">Transferase</keyword>
<evidence type="ECO:0000256" key="3">
    <source>
        <dbReference type="ARBA" id="ARBA00012438"/>
    </source>
</evidence>
<dbReference type="InterPro" id="IPR005467">
    <property type="entry name" value="His_kinase_dom"/>
</dbReference>
<evidence type="ECO:0000256" key="13">
    <source>
        <dbReference type="SAM" id="Phobius"/>
    </source>
</evidence>
<organism evidence="16 17">
    <name type="scientific">Cyanomargarita calcarea GSE-NOS-MK-12-04C</name>
    <dbReference type="NCBI Taxonomy" id="2839659"/>
    <lineage>
        <taxon>Bacteria</taxon>
        <taxon>Bacillati</taxon>
        <taxon>Cyanobacteriota</taxon>
        <taxon>Cyanophyceae</taxon>
        <taxon>Nostocales</taxon>
        <taxon>Cyanomargaritaceae</taxon>
        <taxon>Cyanomargarita</taxon>
    </lineage>
</organism>
<dbReference type="SUPFAM" id="SSF55874">
    <property type="entry name" value="ATPase domain of HSP90 chaperone/DNA topoisomerase II/histidine kinase"/>
    <property type="match status" value="1"/>
</dbReference>
<evidence type="ECO:0000313" key="16">
    <source>
        <dbReference type="EMBL" id="MBW4671142.1"/>
    </source>
</evidence>
<evidence type="ECO:0000256" key="4">
    <source>
        <dbReference type="ARBA" id="ARBA00022553"/>
    </source>
</evidence>
<dbReference type="PANTHER" id="PTHR45436">
    <property type="entry name" value="SENSOR HISTIDINE KINASE YKOH"/>
    <property type="match status" value="1"/>
</dbReference>
<keyword evidence="4" id="KW-0597">Phosphoprotein</keyword>
<dbReference type="Proteomes" id="UP000729701">
    <property type="component" value="Unassembled WGS sequence"/>
</dbReference>
<comment type="function">
    <text evidence="11">Photoreceptor which exists in two forms that are reversibly interconvertible by light: the R form that absorbs maximally in the red region of the spectrum and the FR form that absorbs maximally in the far-red region.</text>
</comment>
<dbReference type="EMBL" id="JAHHGZ010000040">
    <property type="protein sequence ID" value="MBW4671142.1"/>
    <property type="molecule type" value="Genomic_DNA"/>
</dbReference>
<evidence type="ECO:0000256" key="9">
    <source>
        <dbReference type="ARBA" id="ARBA00023012"/>
    </source>
</evidence>
<dbReference type="InterPro" id="IPR036097">
    <property type="entry name" value="HisK_dim/P_sf"/>
</dbReference>
<evidence type="ECO:0000313" key="17">
    <source>
        <dbReference type="Proteomes" id="UP000729701"/>
    </source>
</evidence>
<dbReference type="CDD" id="cd00075">
    <property type="entry name" value="HATPase"/>
    <property type="match status" value="1"/>
</dbReference>
<dbReference type="FunFam" id="3.30.565.10:FF:000006">
    <property type="entry name" value="Sensor histidine kinase WalK"/>
    <property type="match status" value="1"/>
</dbReference>
<evidence type="ECO:0000256" key="11">
    <source>
        <dbReference type="ARBA" id="ARBA00055745"/>
    </source>
</evidence>
<reference evidence="16" key="1">
    <citation type="submission" date="2021-05" db="EMBL/GenBank/DDBJ databases">
        <authorList>
            <person name="Pietrasiak N."/>
            <person name="Ward R."/>
            <person name="Stajich J.E."/>
            <person name="Kurbessoian T."/>
        </authorList>
    </citation>
    <scope>NUCLEOTIDE SEQUENCE</scope>
    <source>
        <strain evidence="16">GSE-NOS-MK-12-04C</strain>
    </source>
</reference>
<evidence type="ECO:0000256" key="6">
    <source>
        <dbReference type="ARBA" id="ARBA00022692"/>
    </source>
</evidence>
<feature type="transmembrane region" description="Helical" evidence="13">
    <location>
        <begin position="189"/>
        <end position="208"/>
    </location>
</feature>
<dbReference type="CDD" id="cd00082">
    <property type="entry name" value="HisKA"/>
    <property type="match status" value="1"/>
</dbReference>
<comment type="caution">
    <text evidence="16">The sequence shown here is derived from an EMBL/GenBank/DDBJ whole genome shotgun (WGS) entry which is preliminary data.</text>
</comment>
<keyword evidence="10 13" id="KW-0472">Membrane</keyword>
<reference evidence="16" key="2">
    <citation type="journal article" date="2022" name="Microbiol. Resour. Announc.">
        <title>Metagenome Sequencing to Explore Phylogenomics of Terrestrial Cyanobacteria.</title>
        <authorList>
            <person name="Ward R.D."/>
            <person name="Stajich J.E."/>
            <person name="Johansen J.R."/>
            <person name="Huntemann M."/>
            <person name="Clum A."/>
            <person name="Foster B."/>
            <person name="Foster B."/>
            <person name="Roux S."/>
            <person name="Palaniappan K."/>
            <person name="Varghese N."/>
            <person name="Mukherjee S."/>
            <person name="Reddy T.B.K."/>
            <person name="Daum C."/>
            <person name="Copeland A."/>
            <person name="Chen I.A."/>
            <person name="Ivanova N.N."/>
            <person name="Kyrpides N.C."/>
            <person name="Shapiro N."/>
            <person name="Eloe-Fadrosh E.A."/>
            <person name="Pietrasiak N."/>
        </authorList>
    </citation>
    <scope>NUCLEOTIDE SEQUENCE</scope>
    <source>
        <strain evidence="16">GSE-NOS-MK-12-04C</strain>
    </source>
</reference>
<evidence type="ECO:0000256" key="12">
    <source>
        <dbReference type="SAM" id="MobiDB-lite"/>
    </source>
</evidence>
<evidence type="ECO:0000259" key="15">
    <source>
        <dbReference type="PROSITE" id="PS50885"/>
    </source>
</evidence>
<comment type="subcellular location">
    <subcellularLocation>
        <location evidence="2">Membrane</location>
    </subcellularLocation>
</comment>
<dbReference type="PRINTS" id="PR00344">
    <property type="entry name" value="BCTRLSENSOR"/>
</dbReference>
<dbReference type="SMART" id="SM00387">
    <property type="entry name" value="HATPase_c"/>
    <property type="match status" value="1"/>
</dbReference>
<evidence type="ECO:0000256" key="2">
    <source>
        <dbReference type="ARBA" id="ARBA00004370"/>
    </source>
</evidence>
<feature type="region of interest" description="Disordered" evidence="12">
    <location>
        <begin position="115"/>
        <end position="149"/>
    </location>
</feature>
<keyword evidence="8 13" id="KW-1133">Transmembrane helix</keyword>
<dbReference type="InterPro" id="IPR050428">
    <property type="entry name" value="TCS_sensor_his_kinase"/>
</dbReference>
<dbReference type="SMART" id="SM00304">
    <property type="entry name" value="HAMP"/>
    <property type="match status" value="1"/>
</dbReference>
<feature type="domain" description="HAMP" evidence="15">
    <location>
        <begin position="210"/>
        <end position="263"/>
    </location>
</feature>
<dbReference type="CDD" id="cd06225">
    <property type="entry name" value="HAMP"/>
    <property type="match status" value="1"/>
</dbReference>
<dbReference type="InterPro" id="IPR003594">
    <property type="entry name" value="HATPase_dom"/>
</dbReference>
<keyword evidence="6 13" id="KW-0812">Transmembrane</keyword>
<dbReference type="PROSITE" id="PS50885">
    <property type="entry name" value="HAMP"/>
    <property type="match status" value="1"/>
</dbReference>
<accession>A0A951UVL8</accession>
<dbReference type="AlphaFoldDB" id="A0A951UVL8"/>
<feature type="domain" description="Histidine kinase" evidence="14">
    <location>
        <begin position="271"/>
        <end position="485"/>
    </location>
</feature>
<dbReference type="Pfam" id="PF02518">
    <property type="entry name" value="HATPase_c"/>
    <property type="match status" value="1"/>
</dbReference>
<dbReference type="Gene3D" id="3.30.565.10">
    <property type="entry name" value="Histidine kinase-like ATPase, C-terminal domain"/>
    <property type="match status" value="1"/>
</dbReference>
<keyword evidence="9" id="KW-0902">Two-component regulatory system</keyword>
<dbReference type="Pfam" id="PF00672">
    <property type="entry name" value="HAMP"/>
    <property type="match status" value="1"/>
</dbReference>
<dbReference type="Pfam" id="PF00512">
    <property type="entry name" value="HisKA"/>
    <property type="match status" value="1"/>
</dbReference>
<evidence type="ECO:0000259" key="14">
    <source>
        <dbReference type="PROSITE" id="PS50109"/>
    </source>
</evidence>
<dbReference type="EC" id="2.7.13.3" evidence="3"/>
<dbReference type="PROSITE" id="PS50109">
    <property type="entry name" value="HIS_KIN"/>
    <property type="match status" value="1"/>
</dbReference>
<dbReference type="SMART" id="SM00388">
    <property type="entry name" value="HisKA"/>
    <property type="match status" value="1"/>
</dbReference>
<dbReference type="PANTHER" id="PTHR45436:SF5">
    <property type="entry name" value="SENSOR HISTIDINE KINASE TRCS"/>
    <property type="match status" value="1"/>
</dbReference>
<evidence type="ECO:0000256" key="10">
    <source>
        <dbReference type="ARBA" id="ARBA00023136"/>
    </source>
</evidence>
<dbReference type="Gene3D" id="6.10.340.10">
    <property type="match status" value="1"/>
</dbReference>
<evidence type="ECO:0000256" key="5">
    <source>
        <dbReference type="ARBA" id="ARBA00022679"/>
    </source>
</evidence>
<gene>
    <name evidence="16" type="ORF">KME60_27900</name>
</gene>
<protein>
    <recommendedName>
        <fullName evidence="3">histidine kinase</fullName>
        <ecNumber evidence="3">2.7.13.3</ecNumber>
    </recommendedName>
</protein>
<evidence type="ECO:0000256" key="1">
    <source>
        <dbReference type="ARBA" id="ARBA00000085"/>
    </source>
</evidence>
<sequence>MKLRSFRLRIALLSALLAGSALVGFGAVSWFQIYNAQINSLDAQLFNQLMRGSRSPEQERWQFYGDSLPYAFGTKTKIPIALLVLDANGNTIYQSNSQDADFDLNSLLVQRLELTSLPPPPPRKPESANPSFERSPFHPPLPPPPPEFVTKQTATETWRIGAAKFPNVQVAIAVSLQAVNQEMVTIRNIFLISIPGALLLVAGGAWLLSGGALRPIRQLTSVIQQVTVKGLDRRIPIGTTDVEFVELILVFNQMLERLERSFTQASRFSGDAAHELKTPLTILQGELERTLQQVDPGSEVQQRLSNLLDEVRRLSGIIRKLLLLSLADAGHMSLYLVEVDMSELLIEMLEDVELLAPDLAVQTDITDGLKVQGDRDLLIQVLQNLFSNAIKYNLAKGWIQIRAGQTQTTLHVTITNASIDIEKCDRDRIFDRFHRGDPARTRKVEGIGLGLGLAREIARAHGGNLTLDSTSDGQTAFTLTLPIRL</sequence>
<dbReference type="InterPro" id="IPR004358">
    <property type="entry name" value="Sig_transdc_His_kin-like_C"/>
</dbReference>
<evidence type="ECO:0000256" key="8">
    <source>
        <dbReference type="ARBA" id="ARBA00022989"/>
    </source>
</evidence>
<dbReference type="InterPro" id="IPR003661">
    <property type="entry name" value="HisK_dim/P_dom"/>
</dbReference>
<keyword evidence="7" id="KW-0418">Kinase</keyword>
<dbReference type="SUPFAM" id="SSF47384">
    <property type="entry name" value="Homodimeric domain of signal transducing histidine kinase"/>
    <property type="match status" value="1"/>
</dbReference>
<dbReference type="Gene3D" id="1.10.287.130">
    <property type="match status" value="1"/>
</dbReference>
<evidence type="ECO:0000256" key="7">
    <source>
        <dbReference type="ARBA" id="ARBA00022777"/>
    </source>
</evidence>
<comment type="catalytic activity">
    <reaction evidence="1">
        <text>ATP + protein L-histidine = ADP + protein N-phospho-L-histidine.</text>
        <dbReference type="EC" id="2.7.13.3"/>
    </reaction>
</comment>
<proteinExistence type="predicted"/>